<gene>
    <name evidence="1" type="ORF">SY111_10830</name>
</gene>
<dbReference type="AlphaFoldDB" id="A0A6F9XT76"/>
<reference evidence="1" key="1">
    <citation type="submission" date="2019-10" db="EMBL/GenBank/DDBJ databases">
        <title>Lactobacillus agilis SY111 Whole Genome Sequencing Project.</title>
        <authorList>
            <person name="Suzuki S."/>
            <person name="Endo A."/>
            <person name="Maeno S."/>
            <person name="Shiwa Y."/>
            <person name="Matsutani M."/>
            <person name="Kajikawa A."/>
        </authorList>
    </citation>
    <scope>NUCLEOTIDE SEQUENCE</scope>
    <source>
        <strain evidence="1">SY111</strain>
    </source>
</reference>
<comment type="caution">
    <text evidence="1">The sequence shown here is derived from an EMBL/GenBank/DDBJ whole genome shotgun (WGS) entry which is preliminary data.</text>
</comment>
<proteinExistence type="predicted"/>
<organism evidence="1">
    <name type="scientific">Ligilactobacillus agilis</name>
    <dbReference type="NCBI Taxonomy" id="1601"/>
    <lineage>
        <taxon>Bacteria</taxon>
        <taxon>Bacillati</taxon>
        <taxon>Bacillota</taxon>
        <taxon>Bacilli</taxon>
        <taxon>Lactobacillales</taxon>
        <taxon>Lactobacillaceae</taxon>
        <taxon>Ligilactobacillus</taxon>
    </lineage>
</organism>
<accession>A0A6F9XT76</accession>
<sequence length="67" mass="7820">MSRLRLVTDKTPEYSAFVSGALSEGIWCEPNTKVRVVTRELLASLEIKVGFQGLFLWKRWELWQVSY</sequence>
<name>A0A6F9XT76_9LACO</name>
<protein>
    <submittedName>
        <fullName evidence="1">Uncharacterized protein</fullName>
    </submittedName>
</protein>
<dbReference type="EMBL" id="BLAN01000071">
    <property type="protein sequence ID" value="GET08459.1"/>
    <property type="molecule type" value="Genomic_DNA"/>
</dbReference>
<dbReference type="Proteomes" id="UP000494178">
    <property type="component" value="Unassembled WGS sequence"/>
</dbReference>
<evidence type="ECO:0000313" key="1">
    <source>
        <dbReference type="EMBL" id="GET08459.1"/>
    </source>
</evidence>